<dbReference type="InterPro" id="IPR040256">
    <property type="entry name" value="At4g02000-like"/>
</dbReference>
<accession>A0A7N2LDM3</accession>
<dbReference type="InterPro" id="IPR025558">
    <property type="entry name" value="DUF4283"/>
</dbReference>
<dbReference type="EnsemblPlants" id="QL04p016548:mrna">
    <property type="protein sequence ID" value="QL04p016548:mrna"/>
    <property type="gene ID" value="QL04p016548"/>
</dbReference>
<feature type="compositionally biased region" description="Low complexity" evidence="1">
    <location>
        <begin position="292"/>
        <end position="302"/>
    </location>
</feature>
<feature type="region of interest" description="Disordered" evidence="1">
    <location>
        <begin position="290"/>
        <end position="345"/>
    </location>
</feature>
<evidence type="ECO:0000259" key="2">
    <source>
        <dbReference type="Pfam" id="PF14111"/>
    </source>
</evidence>
<protein>
    <recommendedName>
        <fullName evidence="2">DUF4283 domain-containing protein</fullName>
    </recommendedName>
</protein>
<sequence length="681" mass="76476">MENRSNTMYTEQAPRKNNNGKNKKPMTSSSDESESSLNFNHCAGREGDHDKDAKKFSTVDLNPTELASIIDQFRYSLIIYVHGKKIGYHNLYTRLVRVLALLGPYQLVDLGLGFFLLNISEFLDYIMVLHKYPLSIPNYCVTLLPWKPNFRPSETMITQVDVWVQLPELPIEYYGFLLRIAAAIGGNLLKIDPITERRKMCKFARFCVTVDLTRPLTGHIKIGEIWQRVLYEGLDMVFSRCRRYGHLQQNCLDQQLTSATINASRGQASTSNELVNSAGHRKLADASKIVMSKSADSSSSDDNNPWPKARPCKQHQRRSSGPQPPFVQNHSKGATGTESDFELVDQPRPKSSVFAESNTALMQRKNHQLRGGTSLSPINEGTLIHPRKAIPTSIPKSLKPGKGLPDEFSMSGSSNSLPQDSSQHVCHQPAHTMVKKSCHTIPTQPHGNQPQTLSSETASPRPSPMIKPSIQLYSTGIRMAMVNKEIGNTPITEFSTEIRQTLYSIKSEVESLDIGVSKTEMRNKHIISFLPTVSEFTKYFLQNQQEAIYQTCAETVSQTPMQKLLCWKYNGTDNITLIQTMKCLKQHENPSIVLLFGIKSSGKDADQAIEEIGFSGSYLIDPFLSEDGVWLLWTKEDVVIEEISSTSHQIYATVHFLPLSLSLYHGPQTSFILPKTCYQVL</sequence>
<feature type="compositionally biased region" description="Polar residues" evidence="1">
    <location>
        <begin position="1"/>
        <end position="10"/>
    </location>
</feature>
<reference evidence="3 4" key="1">
    <citation type="journal article" date="2016" name="G3 (Bethesda)">
        <title>First Draft Assembly and Annotation of the Genome of a California Endemic Oak Quercus lobata Nee (Fagaceae).</title>
        <authorList>
            <person name="Sork V.L."/>
            <person name="Fitz-Gibbon S.T."/>
            <person name="Puiu D."/>
            <person name="Crepeau M."/>
            <person name="Gugger P.F."/>
            <person name="Sherman R."/>
            <person name="Stevens K."/>
            <person name="Langley C.H."/>
            <person name="Pellegrini M."/>
            <person name="Salzberg S.L."/>
        </authorList>
    </citation>
    <scope>NUCLEOTIDE SEQUENCE [LARGE SCALE GENOMIC DNA]</scope>
    <source>
        <strain evidence="3 4">cv. SW786</strain>
    </source>
</reference>
<dbReference type="OMA" id="MFARICI"/>
<dbReference type="EMBL" id="LRBV02000004">
    <property type="status" value="NOT_ANNOTATED_CDS"/>
    <property type="molecule type" value="Genomic_DNA"/>
</dbReference>
<keyword evidence="4" id="KW-1185">Reference proteome</keyword>
<feature type="domain" description="DUF4283" evidence="2">
    <location>
        <begin position="71"/>
        <end position="154"/>
    </location>
</feature>
<feature type="compositionally biased region" description="Polar residues" evidence="1">
    <location>
        <begin position="410"/>
        <end position="425"/>
    </location>
</feature>
<evidence type="ECO:0000256" key="1">
    <source>
        <dbReference type="SAM" id="MobiDB-lite"/>
    </source>
</evidence>
<dbReference type="InParanoid" id="A0A7N2LDM3"/>
<feature type="compositionally biased region" description="Polar residues" evidence="1">
    <location>
        <begin position="440"/>
        <end position="460"/>
    </location>
</feature>
<dbReference type="AlphaFoldDB" id="A0A7N2LDM3"/>
<proteinExistence type="predicted"/>
<evidence type="ECO:0000313" key="4">
    <source>
        <dbReference type="Proteomes" id="UP000594261"/>
    </source>
</evidence>
<reference evidence="3" key="2">
    <citation type="submission" date="2021-01" db="UniProtKB">
        <authorList>
            <consortium name="EnsemblPlants"/>
        </authorList>
    </citation>
    <scope>IDENTIFICATION</scope>
</reference>
<feature type="region of interest" description="Disordered" evidence="1">
    <location>
        <begin position="1"/>
        <end position="50"/>
    </location>
</feature>
<evidence type="ECO:0000313" key="3">
    <source>
        <dbReference type="EnsemblPlants" id="QL04p016548:mrna"/>
    </source>
</evidence>
<feature type="region of interest" description="Disordered" evidence="1">
    <location>
        <begin position="391"/>
        <end position="465"/>
    </location>
</feature>
<name>A0A7N2LDM3_QUELO</name>
<dbReference type="PANTHER" id="PTHR31286:SF99">
    <property type="entry name" value="DUF4283 DOMAIN-CONTAINING PROTEIN"/>
    <property type="match status" value="1"/>
</dbReference>
<dbReference type="Gramene" id="QL04p016548:mrna">
    <property type="protein sequence ID" value="QL04p016548:mrna"/>
    <property type="gene ID" value="QL04p016548"/>
</dbReference>
<dbReference type="PANTHER" id="PTHR31286">
    <property type="entry name" value="GLYCINE-RICH CELL WALL STRUCTURAL PROTEIN 1.8-LIKE"/>
    <property type="match status" value="1"/>
</dbReference>
<dbReference type="Pfam" id="PF14111">
    <property type="entry name" value="DUF4283"/>
    <property type="match status" value="1"/>
</dbReference>
<organism evidence="3 4">
    <name type="scientific">Quercus lobata</name>
    <name type="common">Valley oak</name>
    <dbReference type="NCBI Taxonomy" id="97700"/>
    <lineage>
        <taxon>Eukaryota</taxon>
        <taxon>Viridiplantae</taxon>
        <taxon>Streptophyta</taxon>
        <taxon>Embryophyta</taxon>
        <taxon>Tracheophyta</taxon>
        <taxon>Spermatophyta</taxon>
        <taxon>Magnoliopsida</taxon>
        <taxon>eudicotyledons</taxon>
        <taxon>Gunneridae</taxon>
        <taxon>Pentapetalae</taxon>
        <taxon>rosids</taxon>
        <taxon>fabids</taxon>
        <taxon>Fagales</taxon>
        <taxon>Fagaceae</taxon>
        <taxon>Quercus</taxon>
    </lineage>
</organism>
<dbReference type="Proteomes" id="UP000594261">
    <property type="component" value="Chromosome 4"/>
</dbReference>
<feature type="compositionally biased region" description="Polar residues" evidence="1">
    <location>
        <begin position="326"/>
        <end position="338"/>
    </location>
</feature>